<feature type="region of interest" description="Disordered" evidence="1">
    <location>
        <begin position="137"/>
        <end position="158"/>
    </location>
</feature>
<dbReference type="EMBL" id="JABELV010000049">
    <property type="protein sequence ID" value="KAG7558185.1"/>
    <property type="molecule type" value="Genomic_DNA"/>
</dbReference>
<reference evidence="3" key="1">
    <citation type="submission" date="2020-04" db="EMBL/GenBank/DDBJ databases">
        <title>Analysis of mating type loci in Filobasidium floriforme.</title>
        <authorList>
            <person name="Nowrousian M."/>
        </authorList>
    </citation>
    <scope>NUCLEOTIDE SEQUENCE</scope>
    <source>
        <strain evidence="3">CBS 6242</strain>
    </source>
</reference>
<evidence type="ECO:0000313" key="3">
    <source>
        <dbReference type="EMBL" id="KAG7558185.1"/>
    </source>
</evidence>
<organism evidence="3 4">
    <name type="scientific">Filobasidium floriforme</name>
    <dbReference type="NCBI Taxonomy" id="5210"/>
    <lineage>
        <taxon>Eukaryota</taxon>
        <taxon>Fungi</taxon>
        <taxon>Dikarya</taxon>
        <taxon>Basidiomycota</taxon>
        <taxon>Agaricomycotina</taxon>
        <taxon>Tremellomycetes</taxon>
        <taxon>Filobasidiales</taxon>
        <taxon>Filobasidiaceae</taxon>
        <taxon>Filobasidium</taxon>
    </lineage>
</organism>
<evidence type="ECO:0000313" key="4">
    <source>
        <dbReference type="Proteomes" id="UP000812966"/>
    </source>
</evidence>
<feature type="domain" description="CN hydrolase" evidence="2">
    <location>
        <begin position="5"/>
        <end position="284"/>
    </location>
</feature>
<proteinExistence type="predicted"/>
<evidence type="ECO:0000259" key="2">
    <source>
        <dbReference type="PROSITE" id="PS50263"/>
    </source>
</evidence>
<protein>
    <recommendedName>
        <fullName evidence="2">CN hydrolase domain-containing protein</fullName>
    </recommendedName>
</protein>
<dbReference type="AlphaFoldDB" id="A0A8K0JM22"/>
<evidence type="ECO:0000256" key="1">
    <source>
        <dbReference type="SAM" id="MobiDB-lite"/>
    </source>
</evidence>
<dbReference type="PROSITE" id="PS01227">
    <property type="entry name" value="UPF0012"/>
    <property type="match status" value="1"/>
</dbReference>
<sequence>MSTTAKVAICQICSTDDVQYNLAISKDIIRQAVGAGAKACFLPEAADFIVATTEACYDLSQPLSNHTYTRGLQDLAKELNVWIASGVHELPGPEDDEAIESESKQGKKVFNTYVAIDPQGELVTSYRKIHLFDVALKNPTAPPPPPNPDGSLPSIPRRGESERMLAGNKIQDPVNMGPGIGNVGLEICYDLRFPEMHGILVDRGAGTLVFPSAFTLKTGRDHWAVAIQFQVHVLAPAQAGTHNAGRVSWGESLAFSPWGAPLGRLASIDDYEKRGGDRSKPMPSSFFLIDMDQKLINETRDQIPLSFQKRRDGELFLNLR</sequence>
<comment type="caution">
    <text evidence="3">The sequence shown here is derived from an EMBL/GenBank/DDBJ whole genome shotgun (WGS) entry which is preliminary data.</text>
</comment>
<dbReference type="PANTHER" id="PTHR23088">
    <property type="entry name" value="NITRILASE-RELATED"/>
    <property type="match status" value="1"/>
</dbReference>
<dbReference type="Pfam" id="PF00795">
    <property type="entry name" value="CN_hydrolase"/>
    <property type="match status" value="1"/>
</dbReference>
<accession>A0A8K0JM22</accession>
<name>A0A8K0JM22_9TREE</name>
<dbReference type="PROSITE" id="PS50263">
    <property type="entry name" value="CN_HYDROLASE"/>
    <property type="match status" value="1"/>
</dbReference>
<dbReference type="Gene3D" id="3.60.110.10">
    <property type="entry name" value="Carbon-nitrogen hydrolase"/>
    <property type="match status" value="1"/>
</dbReference>
<dbReference type="Proteomes" id="UP000812966">
    <property type="component" value="Unassembled WGS sequence"/>
</dbReference>
<keyword evidence="4" id="KW-1185">Reference proteome</keyword>
<dbReference type="OrthoDB" id="10250282at2759"/>
<dbReference type="InterPro" id="IPR003010">
    <property type="entry name" value="C-N_Hydrolase"/>
</dbReference>
<dbReference type="InterPro" id="IPR036526">
    <property type="entry name" value="C-N_Hydrolase_sf"/>
</dbReference>
<dbReference type="PANTHER" id="PTHR23088:SF27">
    <property type="entry name" value="DEAMINATED GLUTATHIONE AMIDASE"/>
    <property type="match status" value="1"/>
</dbReference>
<gene>
    <name evidence="3" type="ORF">FFLO_02912</name>
</gene>
<dbReference type="InterPro" id="IPR001110">
    <property type="entry name" value="UPF0012_CS"/>
</dbReference>
<dbReference type="SUPFAM" id="SSF56317">
    <property type="entry name" value="Carbon-nitrogen hydrolase"/>
    <property type="match status" value="1"/>
</dbReference>